<evidence type="ECO:0000313" key="1">
    <source>
        <dbReference type="EMBL" id="AUV59321.1"/>
    </source>
</evidence>
<keyword evidence="1" id="KW-0418">Kinase</keyword>
<dbReference type="Gene3D" id="1.20.120.780">
    <property type="entry name" value="DNA mimic ocr"/>
    <property type="match status" value="1"/>
</dbReference>
<dbReference type="EMBL" id="MG775042">
    <property type="protein sequence ID" value="AUV59321.1"/>
    <property type="molecule type" value="Genomic_DNA"/>
</dbReference>
<evidence type="ECO:0000313" key="2">
    <source>
        <dbReference type="Proteomes" id="UP000240815"/>
    </source>
</evidence>
<dbReference type="Proteomes" id="UP000240815">
    <property type="component" value="Segment"/>
</dbReference>
<proteinExistence type="predicted"/>
<keyword evidence="1" id="KW-0808">Transferase</keyword>
<sequence>MKRDANAYYELLAATVEAFNERIQYDGIREDDDYSDALHEVVAGNVPHYYHEIFTVMAADGIDIEFDDAGLIPDTKDVTKILQARIYEALYNDVLNDSGVVWYEDEEEEE</sequence>
<dbReference type="Pfam" id="PF08684">
    <property type="entry name" value="ocr"/>
    <property type="match status" value="1"/>
</dbReference>
<dbReference type="GO" id="GO:0016301">
    <property type="term" value="F:kinase activity"/>
    <property type="evidence" value="ECO:0007669"/>
    <property type="project" value="UniProtKB-KW"/>
</dbReference>
<name>A0A2K9VAU5_9CAUD</name>
<organism evidence="1 2">
    <name type="scientific">Citrobacter phage vB_CroP_CrRp3</name>
    <dbReference type="NCBI Taxonomy" id="2079275"/>
    <lineage>
        <taxon>Viruses</taxon>
        <taxon>Duplodnaviria</taxon>
        <taxon>Heunggongvirae</taxon>
        <taxon>Uroviricota</taxon>
        <taxon>Caudoviricetes</taxon>
        <taxon>Autographivirales</taxon>
        <taxon>Autosignataviridae</taxon>
        <taxon>Molineuxvirinae</taxon>
        <taxon>Rodentiumvirus</taxon>
        <taxon>Rodentiumvirus CrRp3</taxon>
        <taxon>Vectrevirus CrRp3</taxon>
    </lineage>
</organism>
<gene>
    <name evidence="1" type="ORF">CrRp3_cds2</name>
</gene>
<dbReference type="SUPFAM" id="SSF101059">
    <property type="entry name" value="B-form DNA mimic Ocr"/>
    <property type="match status" value="1"/>
</dbReference>
<keyword evidence="2" id="KW-1185">Reference proteome</keyword>
<accession>A0A2K9VAU5</accession>
<dbReference type="InterPro" id="IPR036207">
    <property type="entry name" value="B-form_Ocr"/>
</dbReference>
<reference evidence="1" key="1">
    <citation type="submission" date="2018-04" db="EMBL/GenBank/DDBJ databases">
        <title>Citrobacter rodentium phages.</title>
        <authorList>
            <person name="Mizuno C.M."/>
            <person name="Debarbieux L."/>
            <person name="Roach D.R."/>
        </authorList>
    </citation>
    <scope>NUCLEOTIDE SEQUENCE [LARGE SCALE GENOMIC DNA]</scope>
</reference>
<protein>
    <submittedName>
        <fullName evidence="1">Protein kinase</fullName>
    </submittedName>
</protein>
<dbReference type="InterPro" id="IPR014798">
    <property type="entry name" value="Ocr"/>
</dbReference>